<sequence>MPTKRDRLAVRLFKVIEGEAEGVFAIAAFFVIVLAAIGLTALRIYTWQ</sequence>
<evidence type="ECO:0000313" key="3">
    <source>
        <dbReference type="Proteomes" id="UP000319949"/>
    </source>
</evidence>
<dbReference type="AlphaFoldDB" id="A0A560CX14"/>
<protein>
    <submittedName>
        <fullName evidence="2">Uncharacterized protein</fullName>
    </submittedName>
</protein>
<keyword evidence="1" id="KW-1133">Transmembrane helix</keyword>
<dbReference type="EMBL" id="VITK01000020">
    <property type="protein sequence ID" value="TWA89397.1"/>
    <property type="molecule type" value="Genomic_DNA"/>
</dbReference>
<name>A0A560CX14_9BRAD</name>
<evidence type="ECO:0000313" key="2">
    <source>
        <dbReference type="EMBL" id="TWA89397.1"/>
    </source>
</evidence>
<dbReference type="Proteomes" id="UP000319949">
    <property type="component" value="Unassembled WGS sequence"/>
</dbReference>
<keyword evidence="3" id="KW-1185">Reference proteome</keyword>
<keyword evidence="1" id="KW-0812">Transmembrane</keyword>
<accession>A0A560CX14</accession>
<organism evidence="2 3">
    <name type="scientific">Bradyrhizobium stylosanthis</name>
    <dbReference type="NCBI Taxonomy" id="1803665"/>
    <lineage>
        <taxon>Bacteria</taxon>
        <taxon>Pseudomonadati</taxon>
        <taxon>Pseudomonadota</taxon>
        <taxon>Alphaproteobacteria</taxon>
        <taxon>Hyphomicrobiales</taxon>
        <taxon>Nitrobacteraceae</taxon>
        <taxon>Bradyrhizobium</taxon>
    </lineage>
</organism>
<reference evidence="2 3" key="1">
    <citation type="submission" date="2019-06" db="EMBL/GenBank/DDBJ databases">
        <title>Genomic Encyclopedia of Type Strains, Phase IV (KMG-V): Genome sequencing to study the core and pangenomes of soil and plant-associated prokaryotes.</title>
        <authorList>
            <person name="Whitman W."/>
        </authorList>
    </citation>
    <scope>NUCLEOTIDE SEQUENCE [LARGE SCALE GENOMIC DNA]</scope>
    <source>
        <strain evidence="2 3">BR 510</strain>
    </source>
</reference>
<keyword evidence="1" id="KW-0472">Membrane</keyword>
<comment type="caution">
    <text evidence="2">The sequence shown here is derived from an EMBL/GenBank/DDBJ whole genome shotgun (WGS) entry which is preliminary data.</text>
</comment>
<gene>
    <name evidence="2" type="ORF">FBZ96_12011</name>
</gene>
<feature type="transmembrane region" description="Helical" evidence="1">
    <location>
        <begin position="21"/>
        <end position="45"/>
    </location>
</feature>
<evidence type="ECO:0000256" key="1">
    <source>
        <dbReference type="SAM" id="Phobius"/>
    </source>
</evidence>
<proteinExistence type="predicted"/>